<keyword evidence="13" id="KW-1185">Reference proteome</keyword>
<evidence type="ECO:0000256" key="4">
    <source>
        <dbReference type="ARBA" id="ARBA00018392"/>
    </source>
</evidence>
<evidence type="ECO:0000256" key="3">
    <source>
        <dbReference type="ARBA" id="ARBA00004613"/>
    </source>
</evidence>
<dbReference type="Pfam" id="PF13091">
    <property type="entry name" value="PLDc_2"/>
    <property type="match status" value="1"/>
</dbReference>
<keyword evidence="7" id="KW-0378">Hydrolase</keyword>
<proteinExistence type="predicted"/>
<dbReference type="AlphaFoldDB" id="A0A7X1G2D1"/>
<organism evidence="12 13">
    <name type="scientific">Novosphingobium piscinae</name>
    <dbReference type="NCBI Taxonomy" id="1507448"/>
    <lineage>
        <taxon>Bacteria</taxon>
        <taxon>Pseudomonadati</taxon>
        <taxon>Pseudomonadota</taxon>
        <taxon>Alphaproteobacteria</taxon>
        <taxon>Sphingomonadales</taxon>
        <taxon>Sphingomonadaceae</taxon>
        <taxon>Novosphingobium</taxon>
    </lineage>
</organism>
<evidence type="ECO:0000256" key="2">
    <source>
        <dbReference type="ARBA" id="ARBA00003145"/>
    </source>
</evidence>
<dbReference type="Pfam" id="PF00614">
    <property type="entry name" value="PLDc"/>
    <property type="match status" value="1"/>
</dbReference>
<comment type="caution">
    <text evidence="12">The sequence shown here is derived from an EMBL/GenBank/DDBJ whole genome shotgun (WGS) entry which is preliminary data.</text>
</comment>
<dbReference type="PROSITE" id="PS50035">
    <property type="entry name" value="PLD"/>
    <property type="match status" value="2"/>
</dbReference>
<evidence type="ECO:0000256" key="9">
    <source>
        <dbReference type="ARBA" id="ARBA00029594"/>
    </source>
</evidence>
<gene>
    <name evidence="12" type="ORF">H7F53_15935</name>
</gene>
<feature type="domain" description="PLD phosphodiesterase" evidence="11">
    <location>
        <begin position="152"/>
        <end position="175"/>
    </location>
</feature>
<evidence type="ECO:0000256" key="7">
    <source>
        <dbReference type="ARBA" id="ARBA00022801"/>
    </source>
</evidence>
<dbReference type="Gene3D" id="3.30.870.10">
    <property type="entry name" value="Endonuclease Chain A"/>
    <property type="match status" value="2"/>
</dbReference>
<dbReference type="CDD" id="cd09140">
    <property type="entry name" value="PLDc_vPLD1_2_like_bac_1"/>
    <property type="match status" value="1"/>
</dbReference>
<evidence type="ECO:0000313" key="13">
    <source>
        <dbReference type="Proteomes" id="UP000551327"/>
    </source>
</evidence>
<feature type="domain" description="PLD phosphodiesterase" evidence="11">
    <location>
        <begin position="362"/>
        <end position="389"/>
    </location>
</feature>
<keyword evidence="6" id="KW-0677">Repeat</keyword>
<reference evidence="12 13" key="1">
    <citation type="submission" date="2020-08" db="EMBL/GenBank/DDBJ databases">
        <title>The genome sequence of type strain Novosphingobium piscinae KCTC 42194.</title>
        <authorList>
            <person name="Liu Y."/>
        </authorList>
    </citation>
    <scope>NUCLEOTIDE SEQUENCE [LARGE SCALE GENOMIC DNA]</scope>
    <source>
        <strain evidence="12 13">KCTC 42194</strain>
    </source>
</reference>
<dbReference type="GO" id="GO:0004630">
    <property type="term" value="F:phospholipase D activity"/>
    <property type="evidence" value="ECO:0007669"/>
    <property type="project" value="UniProtKB-EC"/>
</dbReference>
<comment type="subcellular location">
    <subcellularLocation>
        <location evidence="3">Secreted</location>
    </subcellularLocation>
</comment>
<evidence type="ECO:0000256" key="10">
    <source>
        <dbReference type="SAM" id="MobiDB-lite"/>
    </source>
</evidence>
<dbReference type="PANTHER" id="PTHR18896:SF76">
    <property type="entry name" value="PHOSPHOLIPASE"/>
    <property type="match status" value="1"/>
</dbReference>
<comment type="catalytic activity">
    <reaction evidence="1">
        <text>a 1,2-diacyl-sn-glycero-3-phosphocholine + H2O = a 1,2-diacyl-sn-glycero-3-phosphate + choline + H(+)</text>
        <dbReference type="Rhea" id="RHEA:14445"/>
        <dbReference type="ChEBI" id="CHEBI:15354"/>
        <dbReference type="ChEBI" id="CHEBI:15377"/>
        <dbReference type="ChEBI" id="CHEBI:15378"/>
        <dbReference type="ChEBI" id="CHEBI:57643"/>
        <dbReference type="ChEBI" id="CHEBI:58608"/>
        <dbReference type="EC" id="3.1.4.4"/>
    </reaction>
</comment>
<evidence type="ECO:0000256" key="1">
    <source>
        <dbReference type="ARBA" id="ARBA00000798"/>
    </source>
</evidence>
<dbReference type="GO" id="GO:0005576">
    <property type="term" value="C:extracellular region"/>
    <property type="evidence" value="ECO:0007669"/>
    <property type="project" value="UniProtKB-SubCell"/>
</dbReference>
<evidence type="ECO:0000313" key="12">
    <source>
        <dbReference type="EMBL" id="MBC2670642.1"/>
    </source>
</evidence>
<dbReference type="GO" id="GO:0009395">
    <property type="term" value="P:phospholipid catabolic process"/>
    <property type="evidence" value="ECO:0007669"/>
    <property type="project" value="TreeGrafter"/>
</dbReference>
<comment type="function">
    <text evidence="2">Could be a virulence factor.</text>
</comment>
<dbReference type="Proteomes" id="UP000551327">
    <property type="component" value="Unassembled WGS sequence"/>
</dbReference>
<feature type="compositionally biased region" description="Polar residues" evidence="10">
    <location>
        <begin position="1"/>
        <end position="14"/>
    </location>
</feature>
<dbReference type="CDD" id="cd09143">
    <property type="entry name" value="PLDc_vPLD1_2_like_bac_2"/>
    <property type="match status" value="1"/>
</dbReference>
<protein>
    <recommendedName>
        <fullName evidence="4">Phospholipase D</fullName>
    </recommendedName>
    <alternativeName>
        <fullName evidence="9">Choline phosphatase</fullName>
    </alternativeName>
</protein>
<evidence type="ECO:0000259" key="11">
    <source>
        <dbReference type="PROSITE" id="PS50035"/>
    </source>
</evidence>
<evidence type="ECO:0000256" key="5">
    <source>
        <dbReference type="ARBA" id="ARBA00022525"/>
    </source>
</evidence>
<keyword evidence="8" id="KW-0443">Lipid metabolism</keyword>
<evidence type="ECO:0000256" key="6">
    <source>
        <dbReference type="ARBA" id="ARBA00022737"/>
    </source>
</evidence>
<sequence length="511" mass="56950">MPIVTSTREASSETADGEGGSAAPGVWRFARASRAHVVVDAADYFLLMQQAMLRARQRIMLIGWDFDTRMRLGPGRRWWSRPSRSRCPARLGPFVVWLANRTPGLQVRVLKWNFGALKFVFRGTMIFDLIRWFWHPAIDFKFDATHPLGCSHHQKIVVIDDRFAVCGGIDMTSDRWDTPEHREHDPRRRGPGRRLYDPWHDVTTLVEGEAAAALGDLGRARWQRAGGVPLAPCAAQPDSAWPPRLEAEFRDVEIGIARTSAGWGGYPEVREVETLFVAHIARAKRFIYAESQYFASRRVAEALAARLAAPDPPEVVLINPASAHGWLEQAAMDGARVRLLHAIAEHDLARRLRVFVPYSGAKPIYVHAKLMIVDDEILRIGSANLNNRSMGLDSEADMFIDAARPANDRPDVRAAITALRHRLLAEHCGLAPAAVAGLSKAAGSMGAMIDRLPRSPRRLEAFDLRPLSDAEKAIADSAMLDPERPEDLFEPISRGRVGGLFRRGGLLHRPR</sequence>
<dbReference type="InterPro" id="IPR025202">
    <property type="entry name" value="PLD-like_dom"/>
</dbReference>
<dbReference type="RefSeq" id="WP_185680502.1">
    <property type="nucleotide sequence ID" value="NZ_JACLAX010000024.1"/>
</dbReference>
<evidence type="ECO:0000256" key="8">
    <source>
        <dbReference type="ARBA" id="ARBA00023098"/>
    </source>
</evidence>
<accession>A0A7X1G2D1</accession>
<name>A0A7X1G2D1_9SPHN</name>
<feature type="region of interest" description="Disordered" evidence="10">
    <location>
        <begin position="1"/>
        <end position="22"/>
    </location>
</feature>
<keyword evidence="5" id="KW-0964">Secreted</keyword>
<dbReference type="PANTHER" id="PTHR18896">
    <property type="entry name" value="PHOSPHOLIPASE D"/>
    <property type="match status" value="1"/>
</dbReference>
<dbReference type="EMBL" id="JACLAX010000024">
    <property type="protein sequence ID" value="MBC2670642.1"/>
    <property type="molecule type" value="Genomic_DNA"/>
</dbReference>
<dbReference type="SMART" id="SM00155">
    <property type="entry name" value="PLDc"/>
    <property type="match status" value="2"/>
</dbReference>
<dbReference type="InterPro" id="IPR015679">
    <property type="entry name" value="PLipase_D_fam"/>
</dbReference>
<dbReference type="InterPro" id="IPR001736">
    <property type="entry name" value="PLipase_D/transphosphatidylase"/>
</dbReference>
<dbReference type="SUPFAM" id="SSF56024">
    <property type="entry name" value="Phospholipase D/nuclease"/>
    <property type="match status" value="2"/>
</dbReference>